<protein>
    <submittedName>
        <fullName evidence="1">Uncharacterized protein</fullName>
    </submittedName>
</protein>
<dbReference type="OrthoDB" id="10258062at2759"/>
<dbReference type="EMBL" id="CAJVCH010064871">
    <property type="protein sequence ID" value="CAG7719832.1"/>
    <property type="molecule type" value="Genomic_DNA"/>
</dbReference>
<keyword evidence="2" id="KW-1185">Reference proteome</keyword>
<dbReference type="Proteomes" id="UP000708208">
    <property type="component" value="Unassembled WGS sequence"/>
</dbReference>
<dbReference type="AlphaFoldDB" id="A0A8J2JJZ1"/>
<evidence type="ECO:0000313" key="1">
    <source>
        <dbReference type="EMBL" id="CAG7719832.1"/>
    </source>
</evidence>
<evidence type="ECO:0000313" key="2">
    <source>
        <dbReference type="Proteomes" id="UP000708208"/>
    </source>
</evidence>
<comment type="caution">
    <text evidence="1">The sequence shown here is derived from an EMBL/GenBank/DDBJ whole genome shotgun (WGS) entry which is preliminary data.</text>
</comment>
<name>A0A8J2JJZ1_9HEXA</name>
<reference evidence="1" key="1">
    <citation type="submission" date="2021-06" db="EMBL/GenBank/DDBJ databases">
        <authorList>
            <person name="Hodson N. C."/>
            <person name="Mongue J. A."/>
            <person name="Jaron S. K."/>
        </authorList>
    </citation>
    <scope>NUCLEOTIDE SEQUENCE</scope>
</reference>
<organism evidence="1 2">
    <name type="scientific">Allacma fusca</name>
    <dbReference type="NCBI Taxonomy" id="39272"/>
    <lineage>
        <taxon>Eukaryota</taxon>
        <taxon>Metazoa</taxon>
        <taxon>Ecdysozoa</taxon>
        <taxon>Arthropoda</taxon>
        <taxon>Hexapoda</taxon>
        <taxon>Collembola</taxon>
        <taxon>Symphypleona</taxon>
        <taxon>Sminthuridae</taxon>
        <taxon>Allacma</taxon>
    </lineage>
</organism>
<sequence length="272" mass="30595">MVVLARYSEVIQLLSRQKCFSCFSEKTGKLAKILENIHAPFLKDYDYLQKKQSFNKCKQCTKLDGQPLSPNKAPIEPEKELDRPFTWREIIERRVAAKTRRFASSSKGQGIVETVDVYSATLVPIIWASLANKLGDYERPLLSGENTQFLSSALFTAQVFRTLGLVVLGTAGIMCPHFRNLAAQTADLASVYSHHQDAQVRRSVLALLAMVISSSEGKQFVLEIFLNKNSLFEELKAIFEKDPDTENRRLFSSLYQLVSASALVQMGHLLSE</sequence>
<accession>A0A8J2JJZ1</accession>
<proteinExistence type="predicted"/>
<gene>
    <name evidence="1" type="ORF">AFUS01_LOCUS9136</name>
</gene>